<dbReference type="CDD" id="cd05246">
    <property type="entry name" value="dTDP_GD_SDR_e"/>
    <property type="match status" value="1"/>
</dbReference>
<evidence type="ECO:0000313" key="6">
    <source>
        <dbReference type="Proteomes" id="UP000277633"/>
    </source>
</evidence>
<evidence type="ECO:0000256" key="1">
    <source>
        <dbReference type="ARBA" id="ARBA00001911"/>
    </source>
</evidence>
<reference evidence="5 6" key="1">
    <citation type="submission" date="2018-06" db="EMBL/GenBank/DDBJ databases">
        <title>Extensive metabolic versatility and redundancy in microbially diverse, dynamic hydrothermal sediments.</title>
        <authorList>
            <person name="Dombrowski N."/>
            <person name="Teske A."/>
            <person name="Baker B.J."/>
        </authorList>
    </citation>
    <scope>NUCLEOTIDE SEQUENCE [LARGE SCALE GENOMIC DNA]</scope>
    <source>
        <strain evidence="5">B9_G13</strain>
    </source>
</reference>
<sequence>MRMLVTGGCGFIGSNFIHYYIKRHPDVEIVNLDKLTYAGRLENLQDIADNKNYTFIKGDVCNANDVKKAMQGVSLVVHFAAESHVDRSIEDPLSFLRTDTIGTAVLLEEARRQDIEKFVCISTDEVYGSVEEGFAKEDWQLKPSSPYSASKAAADRLAYAYYYTYGLPVVIHRGSNNFGPYQYPEKIIPLFITNLLRGKKVPLYGTGLNKRDWLYVEDNCASIELLLEKGKKGEAYNVAAHNELTNLELTKMILKELGLTEKMIEFVKDRPGHDKRYALNTEKIEALGWKPKWKFEDALRYTINWYEENEWWWKPLVK</sequence>
<keyword evidence="3 5" id="KW-0456">Lyase</keyword>
<feature type="domain" description="NAD(P)-binding" evidence="4">
    <location>
        <begin position="4"/>
        <end position="300"/>
    </location>
</feature>
<organism evidence="5 6">
    <name type="scientific">Candidatus Iainarchaeum sp</name>
    <dbReference type="NCBI Taxonomy" id="3101447"/>
    <lineage>
        <taxon>Archaea</taxon>
        <taxon>Candidatus Iainarchaeota</taxon>
        <taxon>Candidatus Iainarchaeia</taxon>
        <taxon>Candidatus Iainarchaeales</taxon>
        <taxon>Candidatus Iainarchaeaceae</taxon>
        <taxon>Candidatus Iainarchaeum</taxon>
    </lineage>
</organism>
<proteinExistence type="predicted"/>
<dbReference type="EMBL" id="QMWO01000020">
    <property type="protein sequence ID" value="RLG70125.1"/>
    <property type="molecule type" value="Genomic_DNA"/>
</dbReference>
<evidence type="ECO:0000256" key="2">
    <source>
        <dbReference type="ARBA" id="ARBA00023027"/>
    </source>
</evidence>
<evidence type="ECO:0000256" key="3">
    <source>
        <dbReference type="ARBA" id="ARBA00023239"/>
    </source>
</evidence>
<name>A0A497JGM2_9ARCH</name>
<dbReference type="Proteomes" id="UP000277633">
    <property type="component" value="Unassembled WGS sequence"/>
</dbReference>
<dbReference type="AlphaFoldDB" id="A0A497JGM2"/>
<evidence type="ECO:0000313" key="5">
    <source>
        <dbReference type="EMBL" id="RLG70125.1"/>
    </source>
</evidence>
<dbReference type="InterPro" id="IPR005888">
    <property type="entry name" value="dTDP_Gluc_deHydtase"/>
</dbReference>
<dbReference type="SUPFAM" id="SSF51735">
    <property type="entry name" value="NAD(P)-binding Rossmann-fold domains"/>
    <property type="match status" value="1"/>
</dbReference>
<comment type="cofactor">
    <cofactor evidence="1">
        <name>NAD(+)</name>
        <dbReference type="ChEBI" id="CHEBI:57540"/>
    </cofactor>
</comment>
<dbReference type="InterPro" id="IPR016040">
    <property type="entry name" value="NAD(P)-bd_dom"/>
</dbReference>
<dbReference type="PANTHER" id="PTHR43000">
    <property type="entry name" value="DTDP-D-GLUCOSE 4,6-DEHYDRATASE-RELATED"/>
    <property type="match status" value="1"/>
</dbReference>
<dbReference type="Gene3D" id="3.90.25.10">
    <property type="entry name" value="UDP-galactose 4-epimerase, domain 1"/>
    <property type="match status" value="1"/>
</dbReference>
<comment type="caution">
    <text evidence="5">The sequence shown here is derived from an EMBL/GenBank/DDBJ whole genome shotgun (WGS) entry which is preliminary data.</text>
</comment>
<accession>A0A497JGM2</accession>
<protein>
    <submittedName>
        <fullName evidence="5">dTDP-glucose 4,6-dehydratase</fullName>
        <ecNumber evidence="5">4.2.1.46</ecNumber>
    </submittedName>
</protein>
<dbReference type="Gene3D" id="3.40.50.720">
    <property type="entry name" value="NAD(P)-binding Rossmann-like Domain"/>
    <property type="match status" value="1"/>
</dbReference>
<dbReference type="EC" id="4.2.1.46" evidence="5"/>
<dbReference type="GO" id="GO:0009225">
    <property type="term" value="P:nucleotide-sugar metabolic process"/>
    <property type="evidence" value="ECO:0007669"/>
    <property type="project" value="InterPro"/>
</dbReference>
<evidence type="ECO:0000259" key="4">
    <source>
        <dbReference type="Pfam" id="PF16363"/>
    </source>
</evidence>
<gene>
    <name evidence="5" type="primary">rfbB</name>
    <name evidence="5" type="ORF">DRO07_00925</name>
</gene>
<dbReference type="FunFam" id="3.40.50.720:FF:000304">
    <property type="entry name" value="UDP-glucose 4,6-dehydratase"/>
    <property type="match status" value="1"/>
</dbReference>
<dbReference type="NCBIfam" id="TIGR01181">
    <property type="entry name" value="dTDP_gluc_dehyt"/>
    <property type="match status" value="1"/>
</dbReference>
<dbReference type="GO" id="GO:0008460">
    <property type="term" value="F:dTDP-glucose 4,6-dehydratase activity"/>
    <property type="evidence" value="ECO:0007669"/>
    <property type="project" value="UniProtKB-EC"/>
</dbReference>
<keyword evidence="2" id="KW-0520">NAD</keyword>
<dbReference type="Pfam" id="PF16363">
    <property type="entry name" value="GDP_Man_Dehyd"/>
    <property type="match status" value="1"/>
</dbReference>
<dbReference type="InterPro" id="IPR036291">
    <property type="entry name" value="NAD(P)-bd_dom_sf"/>
</dbReference>